<proteinExistence type="predicted"/>
<protein>
    <recommendedName>
        <fullName evidence="3">Phage associated protein</fullName>
    </recommendedName>
</protein>
<accession>A0AAU8VSD7</accession>
<evidence type="ECO:0000313" key="1">
    <source>
        <dbReference type="EMBL" id="ARB03775.1"/>
    </source>
</evidence>
<dbReference type="AlphaFoldDB" id="A0AAU8VSD7"/>
<name>A0AAU8VSD7_NEILA</name>
<evidence type="ECO:0000313" key="2">
    <source>
        <dbReference type="Proteomes" id="UP000191249"/>
    </source>
</evidence>
<dbReference type="Proteomes" id="UP000191249">
    <property type="component" value="Chromosome"/>
</dbReference>
<gene>
    <name evidence="1" type="ORF">B2G52_01715</name>
</gene>
<dbReference type="RefSeq" id="WP_003713218.1">
    <property type="nucleotide sequence ID" value="NZ_CP019894.1"/>
</dbReference>
<evidence type="ECO:0008006" key="3">
    <source>
        <dbReference type="Google" id="ProtNLM"/>
    </source>
</evidence>
<reference evidence="1 2" key="1">
    <citation type="submission" date="2017-03" db="EMBL/GenBank/DDBJ databases">
        <title>N. lactamica Y92-1009 whole genome sequence.</title>
        <authorList>
            <person name="Pandey A.K."/>
            <person name="Read R.C."/>
        </authorList>
    </citation>
    <scope>NUCLEOTIDE SEQUENCE [LARGE SCALE GENOMIC DNA]</scope>
    <source>
        <strain evidence="1 2">Y92-1009</strain>
    </source>
</reference>
<dbReference type="EMBL" id="CP019894">
    <property type="protein sequence ID" value="ARB03775.1"/>
    <property type="molecule type" value="Genomic_DNA"/>
</dbReference>
<sequence length="153" mass="16538">MADDRQFDIINLGRSGGETGTIGEMVFKLKAKSDKELVKHAQQIINDVEAGNAQGVGLEQSAALQAIVYELALKFAGRLSGKALTTHDVAGFQKMTNLYTRLNGLHKQSSAWAYRVNNPVGKDSGLGRNDSRVQGRILRRGTSTAVGCFDESL</sequence>
<organism evidence="1 2">
    <name type="scientific">Neisseria lactamica</name>
    <dbReference type="NCBI Taxonomy" id="486"/>
    <lineage>
        <taxon>Bacteria</taxon>
        <taxon>Pseudomonadati</taxon>
        <taxon>Pseudomonadota</taxon>
        <taxon>Betaproteobacteria</taxon>
        <taxon>Neisseriales</taxon>
        <taxon>Neisseriaceae</taxon>
        <taxon>Neisseria</taxon>
    </lineage>
</organism>